<keyword evidence="5" id="KW-1185">Reference proteome</keyword>
<dbReference type="Proteomes" id="UP000230750">
    <property type="component" value="Unassembled WGS sequence"/>
</dbReference>
<dbReference type="GO" id="GO:0003677">
    <property type="term" value="F:DNA binding"/>
    <property type="evidence" value="ECO:0007669"/>
    <property type="project" value="InterPro"/>
</dbReference>
<dbReference type="InterPro" id="IPR017072">
    <property type="entry name" value="TF_Spt6"/>
</dbReference>
<dbReference type="SUPFAM" id="SSF158832">
    <property type="entry name" value="Tex N-terminal region-like"/>
    <property type="match status" value="1"/>
</dbReference>
<feature type="domain" description="Helix-turn-helix DNA-binding" evidence="3">
    <location>
        <begin position="308"/>
        <end position="417"/>
    </location>
</feature>
<feature type="compositionally biased region" description="Basic and acidic residues" evidence="1">
    <location>
        <begin position="62"/>
        <end position="75"/>
    </location>
</feature>
<evidence type="ECO:0000313" key="4">
    <source>
        <dbReference type="EMBL" id="PIK37487.1"/>
    </source>
</evidence>
<feature type="region of interest" description="Disordered" evidence="1">
    <location>
        <begin position="1"/>
        <end position="90"/>
    </location>
</feature>
<dbReference type="InterPro" id="IPR028083">
    <property type="entry name" value="Spt6_acidic_N_dom"/>
</dbReference>
<evidence type="ECO:0000259" key="3">
    <source>
        <dbReference type="Pfam" id="PF14641"/>
    </source>
</evidence>
<name>A0A2G8JP22_STIJA</name>
<dbReference type="GO" id="GO:0031491">
    <property type="term" value="F:nucleosome binding"/>
    <property type="evidence" value="ECO:0007669"/>
    <property type="project" value="TreeGrafter"/>
</dbReference>
<keyword evidence="4" id="KW-0251">Elongation factor</keyword>
<feature type="domain" description="Spt6 acidic N-terminal" evidence="2">
    <location>
        <begin position="28"/>
        <end position="117"/>
    </location>
</feature>
<organism evidence="4 5">
    <name type="scientific">Stichopus japonicus</name>
    <name type="common">Sea cucumber</name>
    <dbReference type="NCBI Taxonomy" id="307972"/>
    <lineage>
        <taxon>Eukaryota</taxon>
        <taxon>Metazoa</taxon>
        <taxon>Echinodermata</taxon>
        <taxon>Eleutherozoa</taxon>
        <taxon>Echinozoa</taxon>
        <taxon>Holothuroidea</taxon>
        <taxon>Aspidochirotacea</taxon>
        <taxon>Aspidochirotida</taxon>
        <taxon>Stichopodidae</taxon>
        <taxon>Apostichopus</taxon>
    </lineage>
</organism>
<dbReference type="GO" id="GO:0034728">
    <property type="term" value="P:nucleosome organization"/>
    <property type="evidence" value="ECO:0007669"/>
    <property type="project" value="TreeGrafter"/>
</dbReference>
<dbReference type="FunFam" id="1.10.10.650:FF:000002">
    <property type="entry name" value="Transcription elongation factor spt6"/>
    <property type="match status" value="1"/>
</dbReference>
<dbReference type="GO" id="GO:0140673">
    <property type="term" value="P:transcription elongation-coupled chromatin remodeling"/>
    <property type="evidence" value="ECO:0007669"/>
    <property type="project" value="InterPro"/>
</dbReference>
<dbReference type="GO" id="GO:0003746">
    <property type="term" value="F:translation elongation factor activity"/>
    <property type="evidence" value="ECO:0007669"/>
    <property type="project" value="UniProtKB-KW"/>
</dbReference>
<dbReference type="InterPro" id="IPR023319">
    <property type="entry name" value="Tex-like_HTH_dom_sf"/>
</dbReference>
<dbReference type="AlphaFoldDB" id="A0A2G8JP22"/>
<dbReference type="PANTHER" id="PTHR10145">
    <property type="entry name" value="TRANSCRIPTION ELONGATION FACTOR SPT6"/>
    <property type="match status" value="1"/>
</dbReference>
<accession>A0A2G8JP22</accession>
<evidence type="ECO:0000256" key="1">
    <source>
        <dbReference type="SAM" id="MobiDB-lite"/>
    </source>
</evidence>
<dbReference type="GO" id="GO:0008023">
    <property type="term" value="C:transcription elongation factor complex"/>
    <property type="evidence" value="ECO:0007669"/>
    <property type="project" value="TreeGrafter"/>
</dbReference>
<feature type="compositionally biased region" description="Basic and acidic residues" evidence="1">
    <location>
        <begin position="1"/>
        <end position="12"/>
    </location>
</feature>
<dbReference type="InterPro" id="IPR028088">
    <property type="entry name" value="Spt6_HTH_DNA-bd_dom"/>
</dbReference>
<dbReference type="OrthoDB" id="343921at2759"/>
<dbReference type="GO" id="GO:0042393">
    <property type="term" value="F:histone binding"/>
    <property type="evidence" value="ECO:0007669"/>
    <property type="project" value="TreeGrafter"/>
</dbReference>
<feature type="compositionally biased region" description="Acidic residues" evidence="1">
    <location>
        <begin position="13"/>
        <end position="40"/>
    </location>
</feature>
<feature type="compositionally biased region" description="Acidic residues" evidence="1">
    <location>
        <begin position="116"/>
        <end position="136"/>
    </location>
</feature>
<dbReference type="EMBL" id="MRZV01001494">
    <property type="protein sequence ID" value="PIK37487.1"/>
    <property type="molecule type" value="Genomic_DNA"/>
</dbReference>
<protein>
    <submittedName>
        <fullName evidence="4">Putative transcription elongation factor SPT6</fullName>
    </submittedName>
</protein>
<dbReference type="STRING" id="307972.A0A2G8JP22"/>
<dbReference type="PANTHER" id="PTHR10145:SF6">
    <property type="entry name" value="TRANSCRIPTION ELONGATION FACTOR SPT6"/>
    <property type="match status" value="1"/>
</dbReference>
<sequence length="521" mass="61144">MGVIQEMEKESFFEEEADVSDDEDVQNSSDEDEEPDEEDQGNIPDLINDDVEEGVDSDEEIVAERKEGERKDTQKQGKSVMYDIDDRLEDEDFDLIEENLGVKIDRKKRRRVQQLSDEEGSGSEKEDEGLNAEDDRDAIAKEIFEGAEDEDEEQGRQDPPRPQPIPTQDEYAESESEESDPDDFIVGDDGQPISGKKKKGQKHKYTDAALQEAQDIFGVEFDFDEFQEYRESDVDDDEEDYEYDDEEGEEMGQRRQKKSGRSKAPKTSIYEVFEPSDLERRHFTDFDEAIRTGDIPERFQLRQVPITKADDLELEEEAEWIYRQAFLNPTISNQAIGDNSDGYYNNLYNRRPARTKGKIREALHFIRNQNYELFIVRNIVEPELNFNDLYRVYHWDAKWCQLKTRKDNLRKLLERMQNYQYEVIASSDSDIMPDKVRPLTEADVDRINDVDTVEKLKDIYLHFLLYYGRDIPKMQAMLNKKEKKKKTIKVIRKVKVKKPKEKPVTEDGDEKEEGEEDDEEE</sequence>
<feature type="compositionally biased region" description="Acidic residues" evidence="1">
    <location>
        <begin position="47"/>
        <end position="61"/>
    </location>
</feature>
<feature type="compositionally biased region" description="Acidic residues" evidence="1">
    <location>
        <begin position="170"/>
        <end position="186"/>
    </location>
</feature>
<keyword evidence="4" id="KW-0648">Protein biosynthesis</keyword>
<dbReference type="Pfam" id="PF14641">
    <property type="entry name" value="HTH_44"/>
    <property type="match status" value="1"/>
</dbReference>
<feature type="region of interest" description="Disordered" evidence="1">
    <location>
        <begin position="106"/>
        <end position="204"/>
    </location>
</feature>
<evidence type="ECO:0000259" key="2">
    <source>
        <dbReference type="Pfam" id="PF14632"/>
    </source>
</evidence>
<feature type="compositionally biased region" description="Acidic residues" evidence="1">
    <location>
        <begin position="506"/>
        <end position="521"/>
    </location>
</feature>
<feature type="region of interest" description="Disordered" evidence="1">
    <location>
        <begin position="497"/>
        <end position="521"/>
    </location>
</feature>
<feature type="region of interest" description="Disordered" evidence="1">
    <location>
        <begin position="228"/>
        <end position="266"/>
    </location>
</feature>
<comment type="caution">
    <text evidence="4">The sequence shown here is derived from an EMBL/GenBank/DDBJ whole genome shotgun (WGS) entry which is preliminary data.</text>
</comment>
<reference evidence="4 5" key="1">
    <citation type="journal article" date="2017" name="PLoS Biol.">
        <title>The sea cucumber genome provides insights into morphological evolution and visceral regeneration.</title>
        <authorList>
            <person name="Zhang X."/>
            <person name="Sun L."/>
            <person name="Yuan J."/>
            <person name="Sun Y."/>
            <person name="Gao Y."/>
            <person name="Zhang L."/>
            <person name="Li S."/>
            <person name="Dai H."/>
            <person name="Hamel J.F."/>
            <person name="Liu C."/>
            <person name="Yu Y."/>
            <person name="Liu S."/>
            <person name="Lin W."/>
            <person name="Guo K."/>
            <person name="Jin S."/>
            <person name="Xu P."/>
            <person name="Storey K.B."/>
            <person name="Huan P."/>
            <person name="Zhang T."/>
            <person name="Zhou Y."/>
            <person name="Zhang J."/>
            <person name="Lin C."/>
            <person name="Li X."/>
            <person name="Xing L."/>
            <person name="Huo D."/>
            <person name="Sun M."/>
            <person name="Wang L."/>
            <person name="Mercier A."/>
            <person name="Li F."/>
            <person name="Yang H."/>
            <person name="Xiang J."/>
        </authorList>
    </citation>
    <scope>NUCLEOTIDE SEQUENCE [LARGE SCALE GENOMIC DNA]</scope>
    <source>
        <strain evidence="4">Shaxun</strain>
        <tissue evidence="4">Muscle</tissue>
    </source>
</reference>
<dbReference type="Pfam" id="PF14632">
    <property type="entry name" value="SPT6_acidic"/>
    <property type="match status" value="1"/>
</dbReference>
<feature type="compositionally biased region" description="Basic residues" evidence="1">
    <location>
        <begin position="254"/>
        <end position="264"/>
    </location>
</feature>
<evidence type="ECO:0000313" key="5">
    <source>
        <dbReference type="Proteomes" id="UP000230750"/>
    </source>
</evidence>
<proteinExistence type="predicted"/>
<dbReference type="Gene3D" id="1.10.10.650">
    <property type="entry name" value="RuvA domain 2-like"/>
    <property type="match status" value="1"/>
</dbReference>
<feature type="compositionally biased region" description="Acidic residues" evidence="1">
    <location>
        <begin position="233"/>
        <end position="250"/>
    </location>
</feature>
<gene>
    <name evidence="4" type="ORF">BSL78_25683</name>
</gene>